<dbReference type="PATRIC" id="fig|1429438.4.peg.2021"/>
<dbReference type="PANTHER" id="PTHR43539:SF78">
    <property type="entry name" value="FLAVIN-CONTAINING MONOOXYGENASE"/>
    <property type="match status" value="1"/>
</dbReference>
<name>W4LSX8_ENTF1</name>
<keyword evidence="1" id="KW-0560">Oxidoreductase</keyword>
<dbReference type="GO" id="GO:0004497">
    <property type="term" value="F:monooxygenase activity"/>
    <property type="evidence" value="ECO:0007669"/>
    <property type="project" value="TreeGrafter"/>
</dbReference>
<dbReference type="Pfam" id="PF13738">
    <property type="entry name" value="Pyr_redox_3"/>
    <property type="match status" value="1"/>
</dbReference>
<dbReference type="Gene3D" id="3.50.50.60">
    <property type="entry name" value="FAD/NAD(P)-binding domain"/>
    <property type="match status" value="1"/>
</dbReference>
<dbReference type="HOGENOM" id="CLU_039832_0_0_7"/>
<dbReference type="PANTHER" id="PTHR43539">
    <property type="entry name" value="FLAVIN-BINDING MONOOXYGENASE-LIKE PROTEIN (AFU_ORTHOLOGUE AFUA_4G09220)"/>
    <property type="match status" value="1"/>
</dbReference>
<organism evidence="2 3">
    <name type="scientific">Entotheonella factor</name>
    <dbReference type="NCBI Taxonomy" id="1429438"/>
    <lineage>
        <taxon>Bacteria</taxon>
        <taxon>Pseudomonadati</taxon>
        <taxon>Nitrospinota/Tectimicrobiota group</taxon>
        <taxon>Candidatus Tectimicrobiota</taxon>
        <taxon>Candidatus Entotheonellia</taxon>
        <taxon>Candidatus Entotheonellales</taxon>
        <taxon>Candidatus Entotheonellaceae</taxon>
        <taxon>Candidatus Entotheonella</taxon>
    </lineage>
</organism>
<dbReference type="PRINTS" id="PR00411">
    <property type="entry name" value="PNDRDTASEI"/>
</dbReference>
<gene>
    <name evidence="2" type="ORF">ETSY1_09865</name>
</gene>
<dbReference type="Proteomes" id="UP000019141">
    <property type="component" value="Unassembled WGS sequence"/>
</dbReference>
<keyword evidence="3" id="KW-1185">Reference proteome</keyword>
<evidence type="ECO:0000313" key="2">
    <source>
        <dbReference type="EMBL" id="ETX00806.1"/>
    </source>
</evidence>
<dbReference type="PRINTS" id="PR00368">
    <property type="entry name" value="FADPNR"/>
</dbReference>
<dbReference type="GO" id="GO:0050660">
    <property type="term" value="F:flavin adenine dinucleotide binding"/>
    <property type="evidence" value="ECO:0007669"/>
    <property type="project" value="TreeGrafter"/>
</dbReference>
<reference evidence="2 3" key="1">
    <citation type="journal article" date="2014" name="Nature">
        <title>An environmental bacterial taxon with a large and distinct metabolic repertoire.</title>
        <authorList>
            <person name="Wilson M.C."/>
            <person name="Mori T."/>
            <person name="Ruckert C."/>
            <person name="Uria A.R."/>
            <person name="Helf M.J."/>
            <person name="Takada K."/>
            <person name="Gernert C."/>
            <person name="Steffens U.A."/>
            <person name="Heycke N."/>
            <person name="Schmitt S."/>
            <person name="Rinke C."/>
            <person name="Helfrich E.J."/>
            <person name="Brachmann A.O."/>
            <person name="Gurgui C."/>
            <person name="Wakimoto T."/>
            <person name="Kracht M."/>
            <person name="Crusemann M."/>
            <person name="Hentschel U."/>
            <person name="Abe I."/>
            <person name="Matsunaga S."/>
            <person name="Kalinowski J."/>
            <person name="Takeyama H."/>
            <person name="Piel J."/>
        </authorList>
    </citation>
    <scope>NUCLEOTIDE SEQUENCE [LARGE SCALE GENOMIC DNA]</scope>
    <source>
        <strain evidence="3">TSY1</strain>
    </source>
</reference>
<proteinExistence type="predicted"/>
<sequence>MQHSHSQQNNDRPIAIIGGGPIGLAAAAELAQHGEPFVLFEASADVAGNIASWKHVRVFSPWRYNMAGAAVDLLEANGWQSPDLEALPTGEALIEDYLRPLAHVPDIKPYVYYNARVTSVGRKGLDKMVTQDREELPFIIQVDIDGESQAFEARAVIDASGTWQTPNPIGSGGVAAQGEKEAKDHIFYGIPDVLGAHRSRYAGKKVVVVGSGHSSINALLELLALKEEEPQTEVVWALRKKQMQRVYGGESDDALPARGALGTRIREQVEANALKVLTPFYISALRPIGTRLDIEGTLEGEAVVVSGVDEVIANTGSRPDISFLREVRASFDPVLESVPQLAPLIDPNVHSCGSVRPHGEQELRQPEKDFYVVGVKSYGRAPTFLMATGYEQVRSVVSALVGDWEAAHKVDLNLPETGVCSSNLSSPEQVVTVPCCGPEDSAEDTLPCCEPVGVAAPAAENGRCCNPFDEADQPSKGCC</sequence>
<dbReference type="InterPro" id="IPR036188">
    <property type="entry name" value="FAD/NAD-bd_sf"/>
</dbReference>
<dbReference type="InterPro" id="IPR050982">
    <property type="entry name" value="Auxin_biosynth/cation_transpt"/>
</dbReference>
<protein>
    <submittedName>
        <fullName evidence="2">Glutamate synthase</fullName>
    </submittedName>
</protein>
<dbReference type="SUPFAM" id="SSF51905">
    <property type="entry name" value="FAD/NAD(P)-binding domain"/>
    <property type="match status" value="1"/>
</dbReference>
<comment type="caution">
    <text evidence="2">The sequence shown here is derived from an EMBL/GenBank/DDBJ whole genome shotgun (WGS) entry which is preliminary data.</text>
</comment>
<dbReference type="AlphaFoldDB" id="W4LSX8"/>
<evidence type="ECO:0000256" key="1">
    <source>
        <dbReference type="ARBA" id="ARBA00023002"/>
    </source>
</evidence>
<evidence type="ECO:0000313" key="3">
    <source>
        <dbReference type="Proteomes" id="UP000019141"/>
    </source>
</evidence>
<dbReference type="EMBL" id="AZHW01000301">
    <property type="protein sequence ID" value="ETX00806.1"/>
    <property type="molecule type" value="Genomic_DNA"/>
</dbReference>
<accession>W4LSX8</accession>